<feature type="domain" description="Sm" evidence="13">
    <location>
        <begin position="44"/>
        <end position="126"/>
    </location>
</feature>
<dbReference type="PANTHER" id="PTHR15588:SF8">
    <property type="entry name" value="U6 SNRNA-ASSOCIATED SM-LIKE PROTEIN LSM1"/>
    <property type="match status" value="1"/>
</dbReference>
<comment type="function">
    <text evidence="8">Plays a role in the degradation of histone mRNAs, the only eukaryotic mRNAs that are not polyadenylated. Probably also part of an LSm subunits-containing complex involved in the general process of mRNA degradation.</text>
</comment>
<evidence type="ECO:0000256" key="9">
    <source>
        <dbReference type="ARBA" id="ARBA00062159"/>
    </source>
</evidence>
<keyword evidence="2 11" id="KW-0963">Cytoplasm</keyword>
<gene>
    <name evidence="14" type="primary">lsm1</name>
    <name evidence="11" type="synonym">LSM1</name>
    <name evidence="14" type="ORF">LSUE1_G008956</name>
</gene>
<dbReference type="Gene3D" id="2.30.30.100">
    <property type="match status" value="1"/>
</dbReference>
<dbReference type="Proteomes" id="UP000469558">
    <property type="component" value="Unassembled WGS sequence"/>
</dbReference>
<evidence type="ECO:0000313" key="14">
    <source>
        <dbReference type="EMBL" id="TVY57385.1"/>
    </source>
</evidence>
<keyword evidence="3" id="KW-0597">Phosphoprotein</keyword>
<proteinExistence type="inferred from homology"/>
<keyword evidence="4 11" id="KW-0507">mRNA processing</keyword>
<dbReference type="FunFam" id="2.30.30.100:FF:000021">
    <property type="entry name" value="U6 snRNA-associated Sm-like protein LSm1"/>
    <property type="match status" value="1"/>
</dbReference>
<keyword evidence="7 11" id="KW-0687">Ribonucleoprotein</keyword>
<dbReference type="SMART" id="SM00651">
    <property type="entry name" value="Sm"/>
    <property type="match status" value="1"/>
</dbReference>
<dbReference type="EMBL" id="QGMK01002592">
    <property type="protein sequence ID" value="TVY57385.1"/>
    <property type="molecule type" value="Genomic_DNA"/>
</dbReference>
<feature type="region of interest" description="Disordered" evidence="12">
    <location>
        <begin position="1"/>
        <end position="39"/>
    </location>
</feature>
<protein>
    <recommendedName>
        <fullName evidence="10 11">U6 snRNA-associated Sm-like protein LSm1</fullName>
    </recommendedName>
</protein>
<dbReference type="InterPro" id="IPR047575">
    <property type="entry name" value="Sm"/>
</dbReference>
<dbReference type="PANTHER" id="PTHR15588">
    <property type="entry name" value="LSM1"/>
    <property type="match status" value="1"/>
</dbReference>
<evidence type="ECO:0000256" key="2">
    <source>
        <dbReference type="ARBA" id="ARBA00022490"/>
    </source>
</evidence>
<feature type="compositionally biased region" description="Pro residues" evidence="12">
    <location>
        <begin position="21"/>
        <end position="34"/>
    </location>
</feature>
<dbReference type="GO" id="GO:1990904">
    <property type="term" value="C:ribonucleoprotein complex"/>
    <property type="evidence" value="ECO:0007669"/>
    <property type="project" value="UniProtKB-KW"/>
</dbReference>
<dbReference type="GO" id="GO:1990726">
    <property type="term" value="C:Lsm1-7-Pat1 complex"/>
    <property type="evidence" value="ECO:0007669"/>
    <property type="project" value="TreeGrafter"/>
</dbReference>
<dbReference type="InterPro" id="IPR034104">
    <property type="entry name" value="Lsm1"/>
</dbReference>
<evidence type="ECO:0000256" key="11">
    <source>
        <dbReference type="RuleBase" id="RU365047"/>
    </source>
</evidence>
<keyword evidence="5 11" id="KW-0694">RNA-binding</keyword>
<dbReference type="AlphaFoldDB" id="A0A8T9BS06"/>
<comment type="caution">
    <text evidence="14">The sequence shown here is derived from an EMBL/GenBank/DDBJ whole genome shotgun (WGS) entry which is preliminary data.</text>
</comment>
<dbReference type="InterPro" id="IPR010920">
    <property type="entry name" value="LSM_dom_sf"/>
</dbReference>
<evidence type="ECO:0000256" key="3">
    <source>
        <dbReference type="ARBA" id="ARBA00022553"/>
    </source>
</evidence>
<evidence type="ECO:0000256" key="7">
    <source>
        <dbReference type="ARBA" id="ARBA00023274"/>
    </source>
</evidence>
<sequence>MEPLNLQDHETPPPQQGGAQMPPPLGPGMMPPPSSQQLPPQMFTTAAQLLDMTDKKLMVALRDGRKLIGVLRSWDQFANLVLQSTIERIFVPPSPSNETGLYADVNRGIFLVRGENVLLLGEIDLDKDDDEPPGYERADVEVVHKLQTERKQKEARREKIVKRRLGELGFEGENAGEALI</sequence>
<dbReference type="SUPFAM" id="SSF50182">
    <property type="entry name" value="Sm-like ribonucleoproteins"/>
    <property type="match status" value="1"/>
</dbReference>
<dbReference type="InterPro" id="IPR044642">
    <property type="entry name" value="PTHR15588"/>
</dbReference>
<evidence type="ECO:0000256" key="5">
    <source>
        <dbReference type="ARBA" id="ARBA00022884"/>
    </source>
</evidence>
<evidence type="ECO:0000259" key="13">
    <source>
        <dbReference type="PROSITE" id="PS52002"/>
    </source>
</evidence>
<keyword evidence="6" id="KW-0508">mRNA splicing</keyword>
<dbReference type="GO" id="GO:0006397">
    <property type="term" value="P:mRNA processing"/>
    <property type="evidence" value="ECO:0007669"/>
    <property type="project" value="UniProtKB-UniRule"/>
</dbReference>
<evidence type="ECO:0000256" key="1">
    <source>
        <dbReference type="ARBA" id="ARBA00006850"/>
    </source>
</evidence>
<organism evidence="14 15">
    <name type="scientific">Lachnellula suecica</name>
    <dbReference type="NCBI Taxonomy" id="602035"/>
    <lineage>
        <taxon>Eukaryota</taxon>
        <taxon>Fungi</taxon>
        <taxon>Dikarya</taxon>
        <taxon>Ascomycota</taxon>
        <taxon>Pezizomycotina</taxon>
        <taxon>Leotiomycetes</taxon>
        <taxon>Helotiales</taxon>
        <taxon>Lachnaceae</taxon>
        <taxon>Lachnellula</taxon>
    </lineage>
</organism>
<name>A0A8T9BS06_9HELO</name>
<dbReference type="GO" id="GO:0008380">
    <property type="term" value="P:RNA splicing"/>
    <property type="evidence" value="ECO:0007669"/>
    <property type="project" value="UniProtKB-KW"/>
</dbReference>
<evidence type="ECO:0000256" key="6">
    <source>
        <dbReference type="ARBA" id="ARBA00023187"/>
    </source>
</evidence>
<dbReference type="OrthoDB" id="10263346at2759"/>
<dbReference type="GO" id="GO:0000932">
    <property type="term" value="C:P-body"/>
    <property type="evidence" value="ECO:0007669"/>
    <property type="project" value="UniProtKB-SubCell"/>
</dbReference>
<dbReference type="InterPro" id="IPR001163">
    <property type="entry name" value="Sm_dom_euk/arc"/>
</dbReference>
<evidence type="ECO:0000256" key="8">
    <source>
        <dbReference type="ARBA" id="ARBA00056858"/>
    </source>
</evidence>
<evidence type="ECO:0000256" key="12">
    <source>
        <dbReference type="SAM" id="MobiDB-lite"/>
    </source>
</evidence>
<comment type="subcellular location">
    <subcellularLocation>
        <location evidence="11">Cytoplasm</location>
    </subcellularLocation>
    <subcellularLocation>
        <location evidence="11">Cytoplasm</location>
        <location evidence="11">P-body</location>
    </subcellularLocation>
</comment>
<evidence type="ECO:0000256" key="10">
    <source>
        <dbReference type="ARBA" id="ARBA00067756"/>
    </source>
</evidence>
<dbReference type="Pfam" id="PF01423">
    <property type="entry name" value="LSM"/>
    <property type="match status" value="1"/>
</dbReference>
<comment type="function">
    <text evidence="11">Component of the cytoplasmic LSM1-LSM7 complex which is involved in mRNA degradation.</text>
</comment>
<dbReference type="PROSITE" id="PS52002">
    <property type="entry name" value="SM"/>
    <property type="match status" value="1"/>
</dbReference>
<reference evidence="14 15" key="1">
    <citation type="submission" date="2018-05" db="EMBL/GenBank/DDBJ databases">
        <title>Genome sequencing and assembly of the regulated plant pathogen Lachnellula willkommii and related sister species for the development of diagnostic species identification markers.</title>
        <authorList>
            <person name="Giroux E."/>
            <person name="Bilodeau G."/>
        </authorList>
    </citation>
    <scope>NUCLEOTIDE SEQUENCE [LARGE SCALE GENOMIC DNA]</scope>
    <source>
        <strain evidence="14 15">CBS 268.59</strain>
    </source>
</reference>
<dbReference type="GO" id="GO:0000290">
    <property type="term" value="P:deadenylation-dependent decapping of nuclear-transcribed mRNA"/>
    <property type="evidence" value="ECO:0007669"/>
    <property type="project" value="TreeGrafter"/>
</dbReference>
<comment type="subunit">
    <text evidence="11">Component of the heptameric LSM1-LSM7 complex that forms a seven-membered ring structure with a donut shape.</text>
</comment>
<dbReference type="CDD" id="cd01728">
    <property type="entry name" value="LSm1"/>
    <property type="match status" value="1"/>
</dbReference>
<keyword evidence="15" id="KW-1185">Reference proteome</keyword>
<evidence type="ECO:0000313" key="15">
    <source>
        <dbReference type="Proteomes" id="UP000469558"/>
    </source>
</evidence>
<evidence type="ECO:0000256" key="4">
    <source>
        <dbReference type="ARBA" id="ARBA00022664"/>
    </source>
</evidence>
<accession>A0A8T9BS06</accession>
<comment type="similarity">
    <text evidence="1 11">Belongs to the snRNP Sm proteins family.</text>
</comment>
<comment type="subunit">
    <text evidence="9">Interacts with SLBP; interaction with SLBP occurs when histone mRNA is being rapidly degraded during the S phase. LSm subunits form a heteromer with a donut shape.</text>
</comment>
<dbReference type="GO" id="GO:0003729">
    <property type="term" value="F:mRNA binding"/>
    <property type="evidence" value="ECO:0007669"/>
    <property type="project" value="TreeGrafter"/>
</dbReference>